<protein>
    <submittedName>
        <fullName evidence="1">Uncharacterized protein</fullName>
    </submittedName>
</protein>
<reference evidence="1 2" key="1">
    <citation type="submission" date="2018-06" db="EMBL/GenBank/DDBJ databases">
        <title>Noncontiguous genome sequence of Ruminococcaceae bacterium ASD2818.</title>
        <authorList>
            <person name="Chaplin A.V."/>
            <person name="Sokolova S.R."/>
            <person name="Kochetkova T.O."/>
            <person name="Goltsov A.Y."/>
            <person name="Trofimov D.Y."/>
            <person name="Efimov B.A."/>
        </authorList>
    </citation>
    <scope>NUCLEOTIDE SEQUENCE [LARGE SCALE GENOMIC DNA]</scope>
    <source>
        <strain evidence="1 2">ASD2818</strain>
    </source>
</reference>
<evidence type="ECO:0000313" key="2">
    <source>
        <dbReference type="Proteomes" id="UP000249377"/>
    </source>
</evidence>
<dbReference type="Proteomes" id="UP000249377">
    <property type="component" value="Unassembled WGS sequence"/>
</dbReference>
<accession>A0A328U9B2</accession>
<dbReference type="AlphaFoldDB" id="A0A328U9B2"/>
<keyword evidence="2" id="KW-1185">Reference proteome</keyword>
<dbReference type="InterPro" id="IPR006530">
    <property type="entry name" value="YD"/>
</dbReference>
<dbReference type="PANTHER" id="PTHR32305:SF15">
    <property type="entry name" value="PROTEIN RHSA-RELATED"/>
    <property type="match status" value="1"/>
</dbReference>
<dbReference type="EMBL" id="QLYR01000012">
    <property type="protein sequence ID" value="RAQ22508.1"/>
    <property type="molecule type" value="Genomic_DNA"/>
</dbReference>
<dbReference type="PANTHER" id="PTHR32305">
    <property type="match status" value="1"/>
</dbReference>
<dbReference type="NCBIfam" id="TIGR01643">
    <property type="entry name" value="YD_repeat_2x"/>
    <property type="match status" value="1"/>
</dbReference>
<dbReference type="InterPro" id="IPR031325">
    <property type="entry name" value="RHS_repeat"/>
</dbReference>
<dbReference type="Gene3D" id="2.180.10.10">
    <property type="entry name" value="RHS repeat-associated core"/>
    <property type="match status" value="1"/>
</dbReference>
<dbReference type="InterPro" id="IPR050708">
    <property type="entry name" value="T6SS_VgrG/RHS"/>
</dbReference>
<evidence type="ECO:0000313" key="1">
    <source>
        <dbReference type="EMBL" id="RAQ22508.1"/>
    </source>
</evidence>
<dbReference type="Pfam" id="PF05593">
    <property type="entry name" value="RHS_repeat"/>
    <property type="match status" value="1"/>
</dbReference>
<dbReference type="InterPro" id="IPR022385">
    <property type="entry name" value="Rhs_assc_core"/>
</dbReference>
<comment type="caution">
    <text evidence="1">The sequence shown here is derived from an EMBL/GenBank/DDBJ whole genome shotgun (WGS) entry which is preliminary data.</text>
</comment>
<proteinExistence type="predicted"/>
<gene>
    <name evidence="1" type="ORF">DPQ25_12800</name>
</gene>
<sequence>MGSLNYEYVRYTLVKDLQGNVIGLADKNGNLAAKYTYDAWGNILSVTDGQGNDVSGNPGHIANVNPLRYRGYYFDQETGFYYLHTRYYDPKVGRFINADGYVSTAQSLNALNMLVYCNNNPVMLVDSSGTYSNTIYDIINRQIETANSIIQSSNRILQTTSRNYRSLEEATTDWANKYRTKSKEREYGAILYKSKNAKTNTVSYSYGITYKGFENNTIPGFIVGYITGRFKVTLDPNIEMVGFIHTHPQSEKGYHNDYPSDPDLFLLNLPGINEVYVVPYSRCSGTSAVIEGSISITWDYENHIAK</sequence>
<name>A0A328U9B2_9FIRM</name>
<dbReference type="NCBIfam" id="TIGR03696">
    <property type="entry name" value="Rhs_assc_core"/>
    <property type="match status" value="1"/>
</dbReference>
<organism evidence="1 2">
    <name type="scientific">Hydrogeniiclostridium mannosilyticum</name>
    <dbReference type="NCBI Taxonomy" id="2764322"/>
    <lineage>
        <taxon>Bacteria</taxon>
        <taxon>Bacillati</taxon>
        <taxon>Bacillota</taxon>
        <taxon>Clostridia</taxon>
        <taxon>Eubacteriales</taxon>
        <taxon>Acutalibacteraceae</taxon>
        <taxon>Hydrogeniiclostridium</taxon>
    </lineage>
</organism>